<comment type="caution">
    <text evidence="3">The sequence shown here is derived from an EMBL/GenBank/DDBJ whole genome shotgun (WGS) entry which is preliminary data.</text>
</comment>
<organism evidence="3 4">
    <name type="scientific">Portunus trituberculatus</name>
    <name type="common">Swimming crab</name>
    <name type="synonym">Neptunus trituberculatus</name>
    <dbReference type="NCBI Taxonomy" id="210409"/>
    <lineage>
        <taxon>Eukaryota</taxon>
        <taxon>Metazoa</taxon>
        <taxon>Ecdysozoa</taxon>
        <taxon>Arthropoda</taxon>
        <taxon>Crustacea</taxon>
        <taxon>Multicrustacea</taxon>
        <taxon>Malacostraca</taxon>
        <taxon>Eumalacostraca</taxon>
        <taxon>Eucarida</taxon>
        <taxon>Decapoda</taxon>
        <taxon>Pleocyemata</taxon>
        <taxon>Brachyura</taxon>
        <taxon>Eubrachyura</taxon>
        <taxon>Portunoidea</taxon>
        <taxon>Portunidae</taxon>
        <taxon>Portuninae</taxon>
        <taxon>Portunus</taxon>
    </lineage>
</organism>
<feature type="region of interest" description="Disordered" evidence="1">
    <location>
        <begin position="219"/>
        <end position="313"/>
    </location>
</feature>
<gene>
    <name evidence="3" type="ORF">E2C01_032267</name>
</gene>
<keyword evidence="2" id="KW-0732">Signal</keyword>
<feature type="compositionally biased region" description="Polar residues" evidence="1">
    <location>
        <begin position="164"/>
        <end position="192"/>
    </location>
</feature>
<evidence type="ECO:0000313" key="4">
    <source>
        <dbReference type="Proteomes" id="UP000324222"/>
    </source>
</evidence>
<evidence type="ECO:0000313" key="3">
    <source>
        <dbReference type="EMBL" id="MPC38753.1"/>
    </source>
</evidence>
<name>A0A5B7F0W3_PORTR</name>
<feature type="chain" id="PRO_5022829973" evidence="2">
    <location>
        <begin position="23"/>
        <end position="550"/>
    </location>
</feature>
<feature type="compositionally biased region" description="Polar residues" evidence="1">
    <location>
        <begin position="84"/>
        <end position="102"/>
    </location>
</feature>
<keyword evidence="4" id="KW-1185">Reference proteome</keyword>
<accession>A0A5B7F0W3</accession>
<feature type="region of interest" description="Disordered" evidence="1">
    <location>
        <begin position="57"/>
        <end position="135"/>
    </location>
</feature>
<feature type="compositionally biased region" description="Low complexity" evidence="1">
    <location>
        <begin position="112"/>
        <end position="122"/>
    </location>
</feature>
<sequence length="550" mass="59178">MRFVPWSIVACGCAVIARCLEAGNQDLDTWMAEEEDGYFLDSMDNDTWPDHLSITDNEGDPIENPQINDTSPGMSGNFVVASHLSDQQLSGSENNTASNNLTLGERLPGSDNNSASNNLSLSEKLPGSDNSTASNNLTMSARIKKFMGFDNATNAQKKQEPSTEQKAPQDQQVSGHNNMTSEPRVQSPNETSGFPELEAKRKRREALKDLKVPKEYVKPYKPEGLDSRNISQNINVSGKPEIPRDSKTSGNKSSEPPKVSETFNITKENTSSSQPPSKPKTHENKAQSILPVPKLQKTNNNNPPEGLENSGGREVNTSIITELKNATGADSVIVNNITIFENITIPRNVTVLKGINVEDKNGTSEIKKGPLPKHGGHSVNHIVVDSKHNASVPASTPKPKVPVAVSHPKPKVPVPASYPGLEIPVPVLPPKHKKSVPAAHSKHEVTVSGSHPKPEEPFLASHPGVNTSVTGSHPLPEVPIAKNTSPAHGWMQTSPPHVAAHKAKKNITRYPHAARFSKQGNTSSGVTSVAEGTDTVIVPHNLTVIVNTKP</sequence>
<feature type="region of interest" description="Disordered" evidence="1">
    <location>
        <begin position="153"/>
        <end position="206"/>
    </location>
</feature>
<feature type="compositionally biased region" description="Polar residues" evidence="1">
    <location>
        <begin position="65"/>
        <end position="74"/>
    </location>
</feature>
<dbReference type="EMBL" id="VSRR010004161">
    <property type="protein sequence ID" value="MPC38753.1"/>
    <property type="molecule type" value="Genomic_DNA"/>
</dbReference>
<evidence type="ECO:0000256" key="2">
    <source>
        <dbReference type="SAM" id="SignalP"/>
    </source>
</evidence>
<dbReference type="AlphaFoldDB" id="A0A5B7F0W3"/>
<proteinExistence type="predicted"/>
<evidence type="ECO:0000256" key="1">
    <source>
        <dbReference type="SAM" id="MobiDB-lite"/>
    </source>
</evidence>
<dbReference type="Proteomes" id="UP000324222">
    <property type="component" value="Unassembled WGS sequence"/>
</dbReference>
<feature type="compositionally biased region" description="Polar residues" evidence="1">
    <location>
        <begin position="261"/>
        <end position="270"/>
    </location>
</feature>
<protein>
    <submittedName>
        <fullName evidence="3">Uncharacterized protein</fullName>
    </submittedName>
</protein>
<feature type="signal peptide" evidence="2">
    <location>
        <begin position="1"/>
        <end position="22"/>
    </location>
</feature>
<reference evidence="3 4" key="1">
    <citation type="submission" date="2019-05" db="EMBL/GenBank/DDBJ databases">
        <title>Another draft genome of Portunus trituberculatus and its Hox gene families provides insights of decapod evolution.</title>
        <authorList>
            <person name="Jeong J.-H."/>
            <person name="Song I."/>
            <person name="Kim S."/>
            <person name="Choi T."/>
            <person name="Kim D."/>
            <person name="Ryu S."/>
            <person name="Kim W."/>
        </authorList>
    </citation>
    <scope>NUCLEOTIDE SEQUENCE [LARGE SCALE GENOMIC DNA]</scope>
    <source>
        <tissue evidence="3">Muscle</tissue>
    </source>
</reference>